<dbReference type="Proteomes" id="UP001595973">
    <property type="component" value="Unassembled WGS sequence"/>
</dbReference>
<evidence type="ECO:0000313" key="3">
    <source>
        <dbReference type="EMBL" id="MFC4671997.1"/>
    </source>
</evidence>
<name>A0ABV9KP81_9RHOB</name>
<dbReference type="EMBL" id="JBHSGI010000034">
    <property type="protein sequence ID" value="MFC4671997.1"/>
    <property type="molecule type" value="Genomic_DNA"/>
</dbReference>
<dbReference type="RefSeq" id="WP_380723125.1">
    <property type="nucleotide sequence ID" value="NZ_JBHSGI010000034.1"/>
</dbReference>
<evidence type="ECO:0008006" key="5">
    <source>
        <dbReference type="Google" id="ProtNLM"/>
    </source>
</evidence>
<keyword evidence="2" id="KW-0812">Transmembrane</keyword>
<organism evidence="3 4">
    <name type="scientific">Seohaeicola nanhaiensis</name>
    <dbReference type="NCBI Taxonomy" id="1387282"/>
    <lineage>
        <taxon>Bacteria</taxon>
        <taxon>Pseudomonadati</taxon>
        <taxon>Pseudomonadota</taxon>
        <taxon>Alphaproteobacteria</taxon>
        <taxon>Rhodobacterales</taxon>
        <taxon>Roseobacteraceae</taxon>
        <taxon>Seohaeicola</taxon>
    </lineage>
</organism>
<sequence length="172" mass="18362">MNTQTQTTQPRIKLSVSEAERPATEAARPDPAAQPQGLSGFARQGDLVELHRRIGEKFAKLPQELAEQIREPPVAVTGGLKQIDTRLEALAASLDGLEGALRIELAPYLGKAVSAAVRESAGRRPGRWRGLWLGLGLIGGVAIGTVWHAAIERQAAGVQARVSPYLASFTGR</sequence>
<evidence type="ECO:0000313" key="4">
    <source>
        <dbReference type="Proteomes" id="UP001595973"/>
    </source>
</evidence>
<comment type="caution">
    <text evidence="3">The sequence shown here is derived from an EMBL/GenBank/DDBJ whole genome shotgun (WGS) entry which is preliminary data.</text>
</comment>
<keyword evidence="2" id="KW-0472">Membrane</keyword>
<evidence type="ECO:0000256" key="2">
    <source>
        <dbReference type="SAM" id="Phobius"/>
    </source>
</evidence>
<keyword evidence="2" id="KW-1133">Transmembrane helix</keyword>
<proteinExistence type="predicted"/>
<gene>
    <name evidence="3" type="ORF">ACFO5X_25845</name>
</gene>
<evidence type="ECO:0000256" key="1">
    <source>
        <dbReference type="SAM" id="MobiDB-lite"/>
    </source>
</evidence>
<feature type="compositionally biased region" description="Low complexity" evidence="1">
    <location>
        <begin position="24"/>
        <end position="33"/>
    </location>
</feature>
<protein>
    <recommendedName>
        <fullName evidence="5">DUF3618 domain-containing protein</fullName>
    </recommendedName>
</protein>
<keyword evidence="4" id="KW-1185">Reference proteome</keyword>
<reference evidence="4" key="1">
    <citation type="journal article" date="2019" name="Int. J. Syst. Evol. Microbiol.">
        <title>The Global Catalogue of Microorganisms (GCM) 10K type strain sequencing project: providing services to taxonomists for standard genome sequencing and annotation.</title>
        <authorList>
            <consortium name="The Broad Institute Genomics Platform"/>
            <consortium name="The Broad Institute Genome Sequencing Center for Infectious Disease"/>
            <person name="Wu L."/>
            <person name="Ma J."/>
        </authorList>
    </citation>
    <scope>NUCLEOTIDE SEQUENCE [LARGE SCALE GENOMIC DNA]</scope>
    <source>
        <strain evidence="4">CGMCC 4.7283</strain>
    </source>
</reference>
<accession>A0ABV9KP81</accession>
<feature type="compositionally biased region" description="Polar residues" evidence="1">
    <location>
        <begin position="1"/>
        <end position="10"/>
    </location>
</feature>
<feature type="transmembrane region" description="Helical" evidence="2">
    <location>
        <begin position="130"/>
        <end position="150"/>
    </location>
</feature>
<feature type="region of interest" description="Disordered" evidence="1">
    <location>
        <begin position="1"/>
        <end position="39"/>
    </location>
</feature>